<organism evidence="3 4">
    <name type="scientific">Psychrobacter saeujeotis</name>
    <dbReference type="NCBI Taxonomy" id="3143436"/>
    <lineage>
        <taxon>Bacteria</taxon>
        <taxon>Pseudomonadati</taxon>
        <taxon>Pseudomonadota</taxon>
        <taxon>Gammaproteobacteria</taxon>
        <taxon>Moraxellales</taxon>
        <taxon>Moraxellaceae</taxon>
        <taxon>Psychrobacter</taxon>
    </lineage>
</organism>
<dbReference type="Proteomes" id="UP001461960">
    <property type="component" value="Unassembled WGS sequence"/>
</dbReference>
<dbReference type="EMBL" id="JBDGHN010000002">
    <property type="protein sequence ID" value="MEN2751244.1"/>
    <property type="molecule type" value="Genomic_DNA"/>
</dbReference>
<evidence type="ECO:0000313" key="4">
    <source>
        <dbReference type="Proteomes" id="UP001461960"/>
    </source>
</evidence>
<evidence type="ECO:0000259" key="2">
    <source>
        <dbReference type="SMART" id="SM00332"/>
    </source>
</evidence>
<evidence type="ECO:0000259" key="1">
    <source>
        <dbReference type="SMART" id="SM00331"/>
    </source>
</evidence>
<evidence type="ECO:0000313" key="3">
    <source>
        <dbReference type="EMBL" id="MEN2751244.1"/>
    </source>
</evidence>
<protein>
    <submittedName>
        <fullName evidence="3">Protein phosphatase 2C domain-containing protein</fullName>
    </submittedName>
</protein>
<dbReference type="Gene3D" id="3.60.40.10">
    <property type="entry name" value="PPM-type phosphatase domain"/>
    <property type="match status" value="1"/>
</dbReference>
<accession>A0ABU9X8E0</accession>
<keyword evidence="4" id="KW-1185">Reference proteome</keyword>
<dbReference type="InterPro" id="IPR036457">
    <property type="entry name" value="PPM-type-like_dom_sf"/>
</dbReference>
<proteinExistence type="predicted"/>
<feature type="domain" description="PPM-type phosphatase" evidence="2">
    <location>
        <begin position="18"/>
        <end position="286"/>
    </location>
</feature>
<dbReference type="Pfam" id="PF13672">
    <property type="entry name" value="PP2C_2"/>
    <property type="match status" value="1"/>
</dbReference>
<comment type="caution">
    <text evidence="3">The sequence shown here is derived from an EMBL/GenBank/DDBJ whole genome shotgun (WGS) entry which is preliminary data.</text>
</comment>
<dbReference type="SMART" id="SM00331">
    <property type="entry name" value="PP2C_SIG"/>
    <property type="match status" value="1"/>
</dbReference>
<dbReference type="SMART" id="SM00332">
    <property type="entry name" value="PP2Cc"/>
    <property type="match status" value="1"/>
</dbReference>
<reference evidence="3 4" key="1">
    <citation type="submission" date="2024-05" db="EMBL/GenBank/DDBJ databases">
        <authorList>
            <person name="Kim H.-Y."/>
            <person name="Kim E."/>
            <person name="Cai Y."/>
            <person name="Yang S.-M."/>
            <person name="Lee W."/>
        </authorList>
    </citation>
    <scope>NUCLEOTIDE SEQUENCE [LARGE SCALE GENOMIC DNA]</scope>
    <source>
        <strain evidence="3 4">FBL11</strain>
    </source>
</reference>
<feature type="domain" description="PPM-type phosphatase" evidence="1">
    <location>
        <begin position="35"/>
        <end position="288"/>
    </location>
</feature>
<dbReference type="SUPFAM" id="SSF81606">
    <property type="entry name" value="PP2C-like"/>
    <property type="match status" value="1"/>
</dbReference>
<dbReference type="RefSeq" id="WP_299219795.1">
    <property type="nucleotide sequence ID" value="NZ_JBDGHN010000002.1"/>
</dbReference>
<gene>
    <name evidence="3" type="ORF">AAIR29_06305</name>
</gene>
<name>A0ABU9X8E0_9GAMM</name>
<sequence length="289" mass="32013">MTATLSDEYELLTEMIAHACAITFLGNASNGLQQDAFFFLDHWYQEDLGVMPVTSVQVPFCLAVSDGVASSNQSQYCSKAVVKAIKKLWDSNQESVQNMTSDRIHTQLSQTKHAPKRYGAAATLAMIVGTLDDNKSINIDITHVGDSRVYKLGKEAKEWQCLTRDHSLLNELIDEKAHDEGRQASFEEYNRTGMAGSLYSITECFALAVDSDDPSSEPPKSAKRTITAQSGDSLVICTDGIHDLVPSNEWSLIDSQTDLQEWLQTLRHQVYDADGNAYDNGTAIVMRFD</sequence>
<dbReference type="InterPro" id="IPR001932">
    <property type="entry name" value="PPM-type_phosphatase-like_dom"/>
</dbReference>